<protein>
    <submittedName>
        <fullName evidence="1">Uncharacterized protein</fullName>
    </submittedName>
</protein>
<name>A0A1J1E9M6_9FLAO</name>
<evidence type="ECO:0000313" key="2">
    <source>
        <dbReference type="Proteomes" id="UP000243197"/>
    </source>
</evidence>
<sequence length="40" mass="4511">MLSAFSNNICDFDSEILLVFAGILLCDNNIKGLIHRMKKI</sequence>
<reference evidence="1 2" key="1">
    <citation type="submission" date="2014-03" db="EMBL/GenBank/DDBJ databases">
        <title>complete genome sequence of Flavobacteriaceae bacterium JBKA-6.</title>
        <authorList>
            <person name="Takano T."/>
            <person name="Nakamura Y."/>
            <person name="Takuma S."/>
            <person name="Yasuike M."/>
            <person name="Matsuyama T."/>
            <person name="Sakai T."/>
            <person name="Fujiwara A."/>
            <person name="Kimoto K."/>
            <person name="Fukuda Y."/>
            <person name="Kondo H."/>
            <person name="Hirono I."/>
            <person name="Nakayasu C."/>
        </authorList>
    </citation>
    <scope>NUCLEOTIDE SEQUENCE [LARGE SCALE GENOMIC DNA]</scope>
    <source>
        <strain evidence="1 2">JBKA-6</strain>
    </source>
</reference>
<dbReference type="KEGG" id="ise:JBKA6_0219"/>
<dbReference type="Proteomes" id="UP000243197">
    <property type="component" value="Chromosome"/>
</dbReference>
<keyword evidence="2" id="KW-1185">Reference proteome</keyword>
<evidence type="ECO:0000313" key="1">
    <source>
        <dbReference type="EMBL" id="BAV94232.1"/>
    </source>
</evidence>
<dbReference type="AlphaFoldDB" id="A0A1J1E9M6"/>
<proteinExistence type="predicted"/>
<gene>
    <name evidence="1" type="ORF">JBKA6_0219</name>
</gene>
<accession>A0A1J1E9M6</accession>
<dbReference type="EMBL" id="AP014564">
    <property type="protein sequence ID" value="BAV94232.1"/>
    <property type="molecule type" value="Genomic_DNA"/>
</dbReference>
<organism evidence="1 2">
    <name type="scientific">Ichthyobacterium seriolicida</name>
    <dbReference type="NCBI Taxonomy" id="242600"/>
    <lineage>
        <taxon>Bacteria</taxon>
        <taxon>Pseudomonadati</taxon>
        <taxon>Bacteroidota</taxon>
        <taxon>Flavobacteriia</taxon>
        <taxon>Flavobacteriales</taxon>
        <taxon>Ichthyobacteriaceae</taxon>
        <taxon>Ichthyobacterium</taxon>
    </lineage>
</organism>